<evidence type="ECO:0000313" key="3">
    <source>
        <dbReference type="Proteomes" id="UP000701801"/>
    </source>
</evidence>
<dbReference type="Proteomes" id="UP000701801">
    <property type="component" value="Unassembled WGS sequence"/>
</dbReference>
<reference evidence="2" key="1">
    <citation type="submission" date="2021-07" db="EMBL/GenBank/DDBJ databases">
        <authorList>
            <person name="Durling M."/>
        </authorList>
    </citation>
    <scope>NUCLEOTIDE SEQUENCE</scope>
</reference>
<gene>
    <name evidence="2" type="ORF">HYALB_00000522</name>
</gene>
<dbReference type="OrthoDB" id="10601759at2759"/>
<evidence type="ECO:0000256" key="1">
    <source>
        <dbReference type="SAM" id="MobiDB-lite"/>
    </source>
</evidence>
<evidence type="ECO:0000313" key="2">
    <source>
        <dbReference type="EMBL" id="CAG8983355.1"/>
    </source>
</evidence>
<proteinExistence type="predicted"/>
<sequence length="140" mass="15788">MYPRHHLTTLFISKLSAAARSRLSEKWRLQETSVRAITHNEGYPVAQLLRTLYRPTSSPTTHTPQIPHPAIAGDGTGDERVAAPRVNRIEWLQQKGFDDRVQGLISLAKELGVVLPDTDRLSSREKGVVMELALVKDYYK</sequence>
<comment type="caution">
    <text evidence="2">The sequence shown here is derived from an EMBL/GenBank/DDBJ whole genome shotgun (WGS) entry which is preliminary data.</text>
</comment>
<name>A0A9N9Q801_9HELO</name>
<feature type="region of interest" description="Disordered" evidence="1">
    <location>
        <begin position="56"/>
        <end position="78"/>
    </location>
</feature>
<dbReference type="EMBL" id="CAJVRM010000726">
    <property type="protein sequence ID" value="CAG8983355.1"/>
    <property type="molecule type" value="Genomic_DNA"/>
</dbReference>
<accession>A0A9N9Q801</accession>
<organism evidence="2 3">
    <name type="scientific">Hymenoscyphus albidus</name>
    <dbReference type="NCBI Taxonomy" id="595503"/>
    <lineage>
        <taxon>Eukaryota</taxon>
        <taxon>Fungi</taxon>
        <taxon>Dikarya</taxon>
        <taxon>Ascomycota</taxon>
        <taxon>Pezizomycotina</taxon>
        <taxon>Leotiomycetes</taxon>
        <taxon>Helotiales</taxon>
        <taxon>Helotiaceae</taxon>
        <taxon>Hymenoscyphus</taxon>
    </lineage>
</organism>
<protein>
    <submittedName>
        <fullName evidence="2">Uncharacterized protein</fullName>
    </submittedName>
</protein>
<dbReference type="AlphaFoldDB" id="A0A9N9Q801"/>
<keyword evidence="3" id="KW-1185">Reference proteome</keyword>